<keyword evidence="3" id="KW-0238">DNA-binding</keyword>
<dbReference type="PANTHER" id="PTHR34988:SF1">
    <property type="entry name" value="DNA-BINDING PROTEIN"/>
    <property type="match status" value="1"/>
</dbReference>
<dbReference type="SUPFAM" id="SSF117856">
    <property type="entry name" value="AF0104/ALDC/Ptd012-like"/>
    <property type="match status" value="1"/>
</dbReference>
<dbReference type="InterPro" id="IPR005175">
    <property type="entry name" value="PPC_dom"/>
</dbReference>
<organism evidence="3 4">
    <name type="scientific">Vibrio europaeus</name>
    <dbReference type="NCBI Taxonomy" id="300876"/>
    <lineage>
        <taxon>Bacteria</taxon>
        <taxon>Pseudomonadati</taxon>
        <taxon>Pseudomonadota</taxon>
        <taxon>Gammaproteobacteria</taxon>
        <taxon>Vibrionales</taxon>
        <taxon>Vibrionaceae</taxon>
        <taxon>Vibrio</taxon>
        <taxon>Vibrio oreintalis group</taxon>
    </lineage>
</organism>
<dbReference type="Pfam" id="PF03479">
    <property type="entry name" value="PCC"/>
    <property type="match status" value="1"/>
</dbReference>
<dbReference type="GeneID" id="78074547"/>
<accession>A0A178JEG8</accession>
<gene>
    <name evidence="3" type="ORF">AZ468_02495</name>
    <name evidence="2" type="ORF">OPW20_23255</name>
</gene>
<dbReference type="Proteomes" id="UP001150001">
    <property type="component" value="Unassembled WGS sequence"/>
</dbReference>
<evidence type="ECO:0000313" key="5">
    <source>
        <dbReference type="Proteomes" id="UP001150001"/>
    </source>
</evidence>
<dbReference type="RefSeq" id="WP_069665971.1">
    <property type="nucleotide sequence ID" value="NZ_JAPFIM010000008.1"/>
</dbReference>
<protein>
    <submittedName>
        <fullName evidence="3">DNA-binding protein</fullName>
    </submittedName>
    <submittedName>
        <fullName evidence="2">DUF296 domain-containing protein</fullName>
    </submittedName>
</protein>
<evidence type="ECO:0000313" key="4">
    <source>
        <dbReference type="Proteomes" id="UP000094761"/>
    </source>
</evidence>
<dbReference type="EMBL" id="LUAX01000001">
    <property type="protein sequence ID" value="OAN00010.1"/>
    <property type="molecule type" value="Genomic_DNA"/>
</dbReference>
<dbReference type="OrthoDB" id="552202at2"/>
<keyword evidence="5" id="KW-1185">Reference proteome</keyword>
<sequence length="135" mass="14751">MITPIAVRLTKGDDLKQSIQHLVTEHNISAGTIASCVGCFTHLKIRLAGATQTLELNEPVEIVSVMGTLTADHQHIHLSVAKQSGEVVGGHLMEGCLIDTTAELILHKYHNLSFSRQHDDNTGFTELVISQRNCE</sequence>
<feature type="domain" description="PPC" evidence="1">
    <location>
        <begin position="1"/>
        <end position="130"/>
    </location>
</feature>
<evidence type="ECO:0000313" key="2">
    <source>
        <dbReference type="EMBL" id="MDC5742980.1"/>
    </source>
</evidence>
<dbReference type="EMBL" id="JAPFIT010000031">
    <property type="protein sequence ID" value="MDC5742980.1"/>
    <property type="molecule type" value="Genomic_DNA"/>
</dbReference>
<dbReference type="AlphaFoldDB" id="A0A178JEG8"/>
<dbReference type="CDD" id="cd11378">
    <property type="entry name" value="DUF296"/>
    <property type="match status" value="1"/>
</dbReference>
<proteinExistence type="predicted"/>
<dbReference type="PROSITE" id="PS51742">
    <property type="entry name" value="PPC"/>
    <property type="match status" value="1"/>
</dbReference>
<name>A0A178JEG8_9VIBR</name>
<reference evidence="3 4" key="1">
    <citation type="submission" date="2016-03" db="EMBL/GenBank/DDBJ databases">
        <title>Draft genome sequence of the Vibrio tubiashii subs. europaeus.</title>
        <authorList>
            <person name="Spinard E."/>
            <person name="Dubert J."/>
            <person name="Nelson D.R."/>
            <person name="Barja J.L."/>
        </authorList>
    </citation>
    <scope>NUCLEOTIDE SEQUENCE [LARGE SCALE GENOMIC DNA]</scope>
    <source>
        <strain evidence="4">PP-638</strain>
        <strain evidence="3">PP2-638</strain>
    </source>
</reference>
<evidence type="ECO:0000313" key="3">
    <source>
        <dbReference type="EMBL" id="OAN00010.1"/>
    </source>
</evidence>
<comment type="caution">
    <text evidence="3">The sequence shown here is derived from an EMBL/GenBank/DDBJ whole genome shotgun (WGS) entry which is preliminary data.</text>
</comment>
<dbReference type="Proteomes" id="UP000094761">
    <property type="component" value="Unassembled WGS sequence"/>
</dbReference>
<evidence type="ECO:0000259" key="1">
    <source>
        <dbReference type="PROSITE" id="PS51742"/>
    </source>
</evidence>
<dbReference type="Gene3D" id="3.30.1330.80">
    <property type="entry name" value="Hypothetical protein, similar to alpha- acetolactate decarboxylase, domain 2"/>
    <property type="match status" value="1"/>
</dbReference>
<dbReference type="GO" id="GO:0003677">
    <property type="term" value="F:DNA binding"/>
    <property type="evidence" value="ECO:0007669"/>
    <property type="project" value="UniProtKB-KW"/>
</dbReference>
<reference evidence="2" key="2">
    <citation type="submission" date="2022-11" db="EMBL/GenBank/DDBJ databases">
        <title>Role of the vibriolysin VemA secreted by the emergent pathogen Vibrio europaeus in the colonization of Manila clam mucus.</title>
        <authorList>
            <person name="Martinez C."/>
            <person name="Rodriguez S."/>
            <person name="Vences A."/>
            <person name="Barja J.L."/>
            <person name="Toranzo A.E."/>
            <person name="Dubert J."/>
        </authorList>
    </citation>
    <scope>NUCLEOTIDE SEQUENCE</scope>
    <source>
        <strain evidence="2">3454</strain>
    </source>
</reference>
<dbReference type="PANTHER" id="PTHR34988">
    <property type="entry name" value="PROTEIN, PUTATIVE-RELATED"/>
    <property type="match status" value="1"/>
</dbReference>